<feature type="region of interest" description="Disordered" evidence="6">
    <location>
        <begin position="992"/>
        <end position="1025"/>
    </location>
</feature>
<feature type="region of interest" description="Disordered" evidence="6">
    <location>
        <begin position="518"/>
        <end position="628"/>
    </location>
</feature>
<feature type="compositionally biased region" description="Low complexity" evidence="6">
    <location>
        <begin position="547"/>
        <end position="577"/>
    </location>
</feature>
<feature type="compositionally biased region" description="Low complexity" evidence="6">
    <location>
        <begin position="169"/>
        <end position="186"/>
    </location>
</feature>
<sequence>MAFNQKNPPWQRNAGQSLAGMQTIVSFPQAQPVFNQSMGLQQQQNLSLIPQMGLQQQQIYSQAVQYPTSRAINTIAFQNQPQAQQSAQVGQGSSKFNPNQRVFSGTGHVTKVQNDFGFIDEEVFFHKNVCKGLFPKVGDRVLVEAAYNQNMPFKWNATRVQVLQSASSSSVNSSSSSRHASNYGSSQTSNADRSGRSRYSPRKSSPVRHGHRSSNRDSRHRDADDDDRRRRRDDRDNDRHREKRDRSSERDRRDRERSPVRKLSPKRRKVRPIPRYMVQMPKQLLTLKSVDILELRRRYHTLYIPSDFFSSEVRWVDAFPPNAPFSIRKPCAFHVMHKDVEPLHPNDVNLEPADADYLYSAKVMLMGTPPLADFYQKCFTTTEDRERHDEDPDHVHPTRLINFLVGIRGKNETMAIGGPWSPSLDGENPHSNPNVLIKTAIRTCKGLTGIDLSNCTRWYRFVELYYRRSETYHKGRLIPARIEMVVIFLPDVRSCQPTRPEWDELHLSYKSHLERIINSQNSDSPDPAESSSAETQQISPEGEKVASSDTKASADTAATPTTNADAVAADVTGTSADNSAAADAKTSTSEKADSTAVKEEAEAAEDNEKEDAADASVEQTDAPTSDALLDLKKMKVAELKAELVARNLPTDGVKNTLCTRLAKALKQEKANAEGKDGEDKTPSKDKEAEKATDETEAKPESDKPAEKEDEEFETMDNVDMSEVTVIDEYDSKSEEKAIDEASKKPEPTKLTEKERQLLEKRYSLPEQPHIIVHPSRTAKSGKFDCAVMSLSVLLDYRPEDSKEHSFEVSLFAELFNEMLTRDFGFNIYKALHMLPCKKEDEPKKESTTEEAKEDDDKKVNGDGAKDKEKSTEESTKSKDDKDDKEKERARDRDSRKRSRFDDASEEERRRKEKDKEKERERLKYYTADRDLLLSFTYFDISHCGYIFDKDVEDLFYTLGLKLSRSQIRRLVSKAVTRDSLYYRKLTDKVKETTEDNKEVNDKEKDAEEKEPATEGTEDAGTASVKAEKAEIVELTEAELEELATGNCNIVEQLKTNLQSVLANEAAEGTDDPPVKKIKLEPLKDESDIPETNHGLVLHNGGVLDIPKLLEQMRRTEKAREDTEQLLIDLRRQNTDLTKSQSRSNERVKDQAADIKSLTRKLVDAEQNLRDITKKSNEYFSTLSNVYDRVSVVMHRADPKRSSSISSSRRGSSRDRSSRKDAKSKDKDPESAKDSVDKSKAEESKKSDDSTSSEVTVPGSDSKESIDSGNKKAEDAIEETKPEDQKSDEEKKQSNNH</sequence>
<dbReference type="GO" id="GO:0005634">
    <property type="term" value="C:nucleus"/>
    <property type="evidence" value="ECO:0007669"/>
    <property type="project" value="TreeGrafter"/>
</dbReference>
<dbReference type="SUPFAM" id="SSF68906">
    <property type="entry name" value="SAP domain"/>
    <property type="match status" value="1"/>
</dbReference>
<dbReference type="PANTHER" id="PTHR14304:SF11">
    <property type="entry name" value="SAP DOMAIN-CONTAINING PROTEIN"/>
    <property type="match status" value="1"/>
</dbReference>
<organism evidence="8 9">
    <name type="scientific">Aedes aegypti</name>
    <name type="common">Yellowfever mosquito</name>
    <name type="synonym">Culex aegypti</name>
    <dbReference type="NCBI Taxonomy" id="7159"/>
    <lineage>
        <taxon>Eukaryota</taxon>
        <taxon>Metazoa</taxon>
        <taxon>Ecdysozoa</taxon>
        <taxon>Arthropoda</taxon>
        <taxon>Hexapoda</taxon>
        <taxon>Insecta</taxon>
        <taxon>Pterygota</taxon>
        <taxon>Neoptera</taxon>
        <taxon>Endopterygota</taxon>
        <taxon>Diptera</taxon>
        <taxon>Nematocera</taxon>
        <taxon>Culicoidea</taxon>
        <taxon>Culicidae</taxon>
        <taxon>Culicinae</taxon>
        <taxon>Aedini</taxon>
        <taxon>Aedes</taxon>
        <taxon>Stegomyia</taxon>
    </lineage>
</organism>
<keyword evidence="4 5" id="KW-0175">Coiled coil</keyword>
<dbReference type="Pfam" id="PF19256">
    <property type="entry name" value="LAIKA"/>
    <property type="match status" value="1"/>
</dbReference>
<dbReference type="InterPro" id="IPR025954">
    <property type="entry name" value="DBC1/CARP1_inactive_NUDIX"/>
</dbReference>
<feature type="compositionally biased region" description="Basic residues" evidence="6">
    <location>
        <begin position="199"/>
        <end position="213"/>
    </location>
</feature>
<keyword evidence="2" id="KW-0963">Cytoplasm</keyword>
<comment type="subcellular location">
    <subcellularLocation>
        <location evidence="1">Cytoplasm</location>
    </subcellularLocation>
</comment>
<evidence type="ECO:0000259" key="7">
    <source>
        <dbReference type="PROSITE" id="PS50800"/>
    </source>
</evidence>
<dbReference type="Pfam" id="PF14444">
    <property type="entry name" value="S1-like"/>
    <property type="match status" value="1"/>
</dbReference>
<feature type="region of interest" description="Disordered" evidence="6">
    <location>
        <begin position="169"/>
        <end position="272"/>
    </location>
</feature>
<feature type="compositionally biased region" description="Basic and acidic residues" evidence="6">
    <location>
        <begin position="214"/>
        <end position="259"/>
    </location>
</feature>
<dbReference type="GO" id="GO:0006355">
    <property type="term" value="P:regulation of DNA-templated transcription"/>
    <property type="evidence" value="ECO:0007669"/>
    <property type="project" value="InterPro"/>
</dbReference>
<feature type="compositionally biased region" description="Acidic residues" evidence="6">
    <location>
        <begin position="707"/>
        <end position="716"/>
    </location>
</feature>
<evidence type="ECO:0000256" key="3">
    <source>
        <dbReference type="ARBA" id="ARBA00022553"/>
    </source>
</evidence>
<feature type="compositionally biased region" description="Basic and acidic residues" evidence="6">
    <location>
        <begin position="992"/>
        <end position="1012"/>
    </location>
</feature>
<dbReference type="Gene3D" id="1.10.720.30">
    <property type="entry name" value="SAP domain"/>
    <property type="match status" value="1"/>
</dbReference>
<feature type="compositionally biased region" description="Basic and acidic residues" evidence="6">
    <location>
        <begin position="1260"/>
        <end position="1296"/>
    </location>
</feature>
<dbReference type="Pfam" id="PF14443">
    <property type="entry name" value="DBC1"/>
    <property type="match status" value="1"/>
</dbReference>
<dbReference type="InterPro" id="IPR036361">
    <property type="entry name" value="SAP_dom_sf"/>
</dbReference>
<gene>
    <name evidence="8" type="primary">110680753</name>
</gene>
<dbReference type="EnsemblMetazoa" id="AAEL011751-RB">
    <property type="protein sequence ID" value="AAEL011751-PB"/>
    <property type="gene ID" value="AAEL011751"/>
</dbReference>
<feature type="compositionally biased region" description="Basic and acidic residues" evidence="6">
    <location>
        <begin position="729"/>
        <end position="752"/>
    </location>
</feature>
<feature type="compositionally biased region" description="Basic and acidic residues" evidence="6">
    <location>
        <begin position="1211"/>
        <end position="1248"/>
    </location>
</feature>
<protein>
    <recommendedName>
        <fullName evidence="7">SAP domain-containing protein</fullName>
    </recommendedName>
</protein>
<feature type="compositionally biased region" description="Basic residues" evidence="6">
    <location>
        <begin position="263"/>
        <end position="272"/>
    </location>
</feature>
<feature type="region of interest" description="Disordered" evidence="6">
    <location>
        <begin position="839"/>
        <end position="918"/>
    </location>
</feature>
<feature type="compositionally biased region" description="Basic and acidic residues" evidence="6">
    <location>
        <begin position="588"/>
        <end position="601"/>
    </location>
</feature>
<feature type="region of interest" description="Disordered" evidence="6">
    <location>
        <begin position="666"/>
        <end position="752"/>
    </location>
</feature>
<evidence type="ECO:0000256" key="4">
    <source>
        <dbReference type="ARBA" id="ARBA00023054"/>
    </source>
</evidence>
<name>A0A903UR54_AEDAE</name>
<evidence type="ECO:0000256" key="5">
    <source>
        <dbReference type="SAM" id="Coils"/>
    </source>
</evidence>
<accession>A0A903UR54</accession>
<dbReference type="InterPro" id="IPR025223">
    <property type="entry name" value="S1-like_RNA-bd_dom"/>
</dbReference>
<dbReference type="InterPro" id="IPR045353">
    <property type="entry name" value="LAIKA"/>
</dbReference>
<dbReference type="OrthoDB" id="21006at2759"/>
<feature type="coiled-coil region" evidence="5">
    <location>
        <begin position="1105"/>
        <end position="1174"/>
    </location>
</feature>
<keyword evidence="9" id="KW-1185">Reference proteome</keyword>
<dbReference type="PANTHER" id="PTHR14304">
    <property type="entry name" value="CELL DIVISION CYCLE AND APOPTOSIS REGULATOR PROTEIN"/>
    <property type="match status" value="1"/>
</dbReference>
<feature type="compositionally biased region" description="Acidic residues" evidence="6">
    <location>
        <begin position="602"/>
        <end position="613"/>
    </location>
</feature>
<reference evidence="9" key="1">
    <citation type="submission" date="2017-06" db="EMBL/GenBank/DDBJ databases">
        <title>Aedes aegypti genome working group (AGWG) sequencing and assembly.</title>
        <authorList>
            <consortium name="Aedes aegypti Genome Working Group (AGWG)"/>
            <person name="Matthews B.J."/>
        </authorList>
    </citation>
    <scope>NUCLEOTIDE SEQUENCE [LARGE SCALE GENOMIC DNA]</scope>
    <source>
        <strain evidence="9">LVP_AGWG</strain>
    </source>
</reference>
<dbReference type="SMART" id="SM01122">
    <property type="entry name" value="DBC1"/>
    <property type="match status" value="1"/>
</dbReference>
<evidence type="ECO:0000256" key="2">
    <source>
        <dbReference type="ARBA" id="ARBA00022490"/>
    </source>
</evidence>
<dbReference type="PROSITE" id="PS50800">
    <property type="entry name" value="SAP"/>
    <property type="match status" value="1"/>
</dbReference>
<feature type="compositionally biased region" description="Low complexity" evidence="6">
    <location>
        <begin position="522"/>
        <end position="534"/>
    </location>
</feature>
<dbReference type="Proteomes" id="UP000008820">
    <property type="component" value="Unassembled WGS sequence"/>
</dbReference>
<evidence type="ECO:0000313" key="9">
    <source>
        <dbReference type="Proteomes" id="UP000008820"/>
    </source>
</evidence>
<dbReference type="InterPro" id="IPR003034">
    <property type="entry name" value="SAP_dom"/>
</dbReference>
<reference evidence="8" key="2">
    <citation type="submission" date="2022-10" db="UniProtKB">
        <authorList>
            <consortium name="EnsemblMetazoa"/>
        </authorList>
    </citation>
    <scope>IDENTIFICATION</scope>
    <source>
        <strain evidence="8">LVP_AGWG</strain>
    </source>
</reference>
<keyword evidence="3" id="KW-0597">Phosphoprotein</keyword>
<dbReference type="InterPro" id="IPR025224">
    <property type="entry name" value="CCAR1/CCAR2"/>
</dbReference>
<dbReference type="SMART" id="SM00513">
    <property type="entry name" value="SAP"/>
    <property type="match status" value="1"/>
</dbReference>
<evidence type="ECO:0000256" key="6">
    <source>
        <dbReference type="SAM" id="MobiDB-lite"/>
    </source>
</evidence>
<evidence type="ECO:0000313" key="8">
    <source>
        <dbReference type="EnsemblMetazoa" id="AAEL011751-PB"/>
    </source>
</evidence>
<feature type="domain" description="SAP" evidence="7">
    <location>
        <begin position="631"/>
        <end position="665"/>
    </location>
</feature>
<proteinExistence type="predicted"/>
<evidence type="ECO:0000256" key="1">
    <source>
        <dbReference type="ARBA" id="ARBA00004496"/>
    </source>
</evidence>
<dbReference type="GO" id="GO:0005737">
    <property type="term" value="C:cytoplasm"/>
    <property type="evidence" value="ECO:0007669"/>
    <property type="project" value="UniProtKB-SubCell"/>
</dbReference>
<dbReference type="Pfam" id="PF02037">
    <property type="entry name" value="SAP"/>
    <property type="match status" value="1"/>
</dbReference>
<feature type="compositionally biased region" description="Basic and acidic residues" evidence="6">
    <location>
        <begin position="666"/>
        <end position="706"/>
    </location>
</feature>
<feature type="region of interest" description="Disordered" evidence="6">
    <location>
        <begin position="1195"/>
        <end position="1296"/>
    </location>
</feature>